<reference evidence="3" key="1">
    <citation type="journal article" date="2004" name="Curr. Biol.">
        <title>Genome compaction and stability in microsporidian intracellular parasites.</title>
        <authorList>
            <person name="Slamovits C.H."/>
            <person name="Fast N.M."/>
            <person name="Law J.S."/>
            <person name="Keeling P.J."/>
        </authorList>
    </citation>
    <scope>NUCLEOTIDE SEQUENCE</scope>
</reference>
<dbReference type="Gene3D" id="3.40.50.1460">
    <property type="match status" value="1"/>
</dbReference>
<dbReference type="InterPro" id="IPR001096">
    <property type="entry name" value="Peptidase_C13"/>
</dbReference>
<dbReference type="GO" id="GO:0006508">
    <property type="term" value="P:proteolysis"/>
    <property type="evidence" value="ECO:0007669"/>
    <property type="project" value="InterPro"/>
</dbReference>
<feature type="chain" id="PRO_5004273602" evidence="2">
    <location>
        <begin position="19"/>
        <end position="88"/>
    </location>
</feature>
<keyword evidence="2" id="KW-0732">Signal</keyword>
<accession>Q6E684</accession>
<name>Q6E684_ANTLO</name>
<dbReference type="GO" id="GO:0008233">
    <property type="term" value="F:peptidase activity"/>
    <property type="evidence" value="ECO:0007669"/>
    <property type="project" value="InterPro"/>
</dbReference>
<dbReference type="AlphaFoldDB" id="Q6E684"/>
<sequence>MKAIVVFLVCTAFCKNYGILLNGSCNFYNYRHTSNIMVLSHILLNNGFTESELVVFSGENAMCDPRNIDSSRVYLSETFSIPAPAVYV</sequence>
<protein>
    <submittedName>
        <fullName evidence="3">Putative peptidase-like protein</fullName>
    </submittedName>
</protein>
<dbReference type="EMBL" id="AY548923">
    <property type="protein sequence ID" value="AAT12403.1"/>
    <property type="molecule type" value="Genomic_DNA"/>
</dbReference>
<organism evidence="3">
    <name type="scientific">Antonospora locustae</name>
    <name type="common">Microsporidian parasite</name>
    <name type="synonym">Nosema locustae</name>
    <dbReference type="NCBI Taxonomy" id="278021"/>
    <lineage>
        <taxon>Eukaryota</taxon>
        <taxon>Fungi</taxon>
        <taxon>Fungi incertae sedis</taxon>
        <taxon>Microsporidia</taxon>
        <taxon>Antonospora</taxon>
    </lineage>
</organism>
<feature type="signal peptide" evidence="2">
    <location>
        <begin position="1"/>
        <end position="18"/>
    </location>
</feature>
<evidence type="ECO:0000256" key="1">
    <source>
        <dbReference type="ARBA" id="ARBA00009941"/>
    </source>
</evidence>
<feature type="non-terminal residue" evidence="3">
    <location>
        <position position="88"/>
    </location>
</feature>
<evidence type="ECO:0000313" key="3">
    <source>
        <dbReference type="EMBL" id="AAT12403.1"/>
    </source>
</evidence>
<proteinExistence type="inferred from homology"/>
<evidence type="ECO:0000256" key="2">
    <source>
        <dbReference type="SAM" id="SignalP"/>
    </source>
</evidence>
<dbReference type="Pfam" id="PF01650">
    <property type="entry name" value="Peptidase_C13"/>
    <property type="match status" value="1"/>
</dbReference>
<comment type="similarity">
    <text evidence="1">Belongs to the peptidase C13 family.</text>
</comment>